<feature type="region of interest" description="Disordered" evidence="1">
    <location>
        <begin position="35"/>
        <end position="60"/>
    </location>
</feature>
<protein>
    <submittedName>
        <fullName evidence="2">Uncharacterized protein</fullName>
    </submittedName>
</protein>
<dbReference type="AlphaFoldDB" id="A0A1V1P4B7"/>
<reference evidence="3" key="1">
    <citation type="submission" date="2012-11" db="EMBL/GenBank/DDBJ databases">
        <authorList>
            <person name="Lucero-Rivera Y.E."/>
            <person name="Tovar-Ramirez D."/>
        </authorList>
    </citation>
    <scope>NUCLEOTIDE SEQUENCE [LARGE SCALE GENOMIC DNA]</scope>
    <source>
        <strain evidence="3">Araruama</strain>
    </source>
</reference>
<comment type="caution">
    <text evidence="2">The sequence shown here is derived from an EMBL/GenBank/DDBJ whole genome shotgun (WGS) entry which is preliminary data.</text>
</comment>
<accession>A0A1V1P4B7</accession>
<proteinExistence type="predicted"/>
<dbReference type="Proteomes" id="UP000189670">
    <property type="component" value="Unassembled WGS sequence"/>
</dbReference>
<feature type="compositionally biased region" description="Polar residues" evidence="1">
    <location>
        <begin position="36"/>
        <end position="48"/>
    </location>
</feature>
<evidence type="ECO:0000313" key="2">
    <source>
        <dbReference type="EMBL" id="ETR69644.1"/>
    </source>
</evidence>
<dbReference type="EMBL" id="ATBP01000594">
    <property type="protein sequence ID" value="ETR69644.1"/>
    <property type="molecule type" value="Genomic_DNA"/>
</dbReference>
<organism evidence="2 3">
    <name type="scientific">Candidatus Magnetoglobus multicellularis str. Araruama</name>
    <dbReference type="NCBI Taxonomy" id="890399"/>
    <lineage>
        <taxon>Bacteria</taxon>
        <taxon>Pseudomonadati</taxon>
        <taxon>Thermodesulfobacteriota</taxon>
        <taxon>Desulfobacteria</taxon>
        <taxon>Desulfobacterales</taxon>
        <taxon>Desulfobacteraceae</taxon>
        <taxon>Candidatus Magnetoglobus</taxon>
    </lineage>
</organism>
<gene>
    <name evidence="2" type="ORF">OMM_09418</name>
</gene>
<evidence type="ECO:0000256" key="1">
    <source>
        <dbReference type="SAM" id="MobiDB-lite"/>
    </source>
</evidence>
<name>A0A1V1P4B7_9BACT</name>
<evidence type="ECO:0000313" key="3">
    <source>
        <dbReference type="Proteomes" id="UP000189670"/>
    </source>
</evidence>
<sequence>MSIERRRHFRELSLQVLFFIDSVYPEILGKPKRIAVSSTSDDPNNSVEPSEPRSKLVRKGVRKRISKAASQIDLHTNDATDNNQPLTDDERLTEGNRVLNDFWLNFKESSQETNSFFYF</sequence>